<evidence type="ECO:0000313" key="5">
    <source>
        <dbReference type="Proteomes" id="UP000794436"/>
    </source>
</evidence>
<evidence type="ECO:0000256" key="3">
    <source>
        <dbReference type="ARBA" id="ARBA00022737"/>
    </source>
</evidence>
<gene>
    <name evidence="4" type="ORF">Poli38472_001596</name>
</gene>
<keyword evidence="5" id="KW-1185">Reference proteome</keyword>
<dbReference type="InterPro" id="IPR027038">
    <property type="entry name" value="RanGap"/>
</dbReference>
<dbReference type="GO" id="GO:0006913">
    <property type="term" value="P:nucleocytoplasmic transport"/>
    <property type="evidence" value="ECO:0007669"/>
    <property type="project" value="TreeGrafter"/>
</dbReference>
<dbReference type="GO" id="GO:0048471">
    <property type="term" value="C:perinuclear region of cytoplasm"/>
    <property type="evidence" value="ECO:0007669"/>
    <property type="project" value="TreeGrafter"/>
</dbReference>
<evidence type="ECO:0000256" key="2">
    <source>
        <dbReference type="ARBA" id="ARBA00022614"/>
    </source>
</evidence>
<dbReference type="InterPro" id="IPR001611">
    <property type="entry name" value="Leu-rich_rpt"/>
</dbReference>
<evidence type="ECO:0000313" key="4">
    <source>
        <dbReference type="EMBL" id="TMW69440.1"/>
    </source>
</evidence>
<dbReference type="Gene3D" id="3.80.10.10">
    <property type="entry name" value="Ribonuclease Inhibitor"/>
    <property type="match status" value="1"/>
</dbReference>
<dbReference type="Proteomes" id="UP000794436">
    <property type="component" value="Unassembled WGS sequence"/>
</dbReference>
<dbReference type="PROSITE" id="PS51450">
    <property type="entry name" value="LRR"/>
    <property type="match status" value="1"/>
</dbReference>
<dbReference type="GO" id="GO:0031267">
    <property type="term" value="F:small GTPase binding"/>
    <property type="evidence" value="ECO:0007669"/>
    <property type="project" value="TreeGrafter"/>
</dbReference>
<dbReference type="PANTHER" id="PTHR24113">
    <property type="entry name" value="RAN GTPASE-ACTIVATING PROTEIN 1"/>
    <property type="match status" value="1"/>
</dbReference>
<organism evidence="4 5">
    <name type="scientific">Pythium oligandrum</name>
    <name type="common">Mycoparasitic fungus</name>
    <dbReference type="NCBI Taxonomy" id="41045"/>
    <lineage>
        <taxon>Eukaryota</taxon>
        <taxon>Sar</taxon>
        <taxon>Stramenopiles</taxon>
        <taxon>Oomycota</taxon>
        <taxon>Peronosporomycetes</taxon>
        <taxon>Pythiales</taxon>
        <taxon>Pythiaceae</taxon>
        <taxon>Pythium</taxon>
    </lineage>
</organism>
<comment type="caution">
    <text evidence="4">The sequence shown here is derived from an EMBL/GenBank/DDBJ whole genome shotgun (WGS) entry which is preliminary data.</text>
</comment>
<keyword evidence="1" id="KW-0343">GTPase activation</keyword>
<dbReference type="GO" id="GO:0005096">
    <property type="term" value="F:GTPase activator activity"/>
    <property type="evidence" value="ECO:0007669"/>
    <property type="project" value="UniProtKB-KW"/>
</dbReference>
<sequence length="480" mass="52478">MRMEASRISTAGSVALVMQPVTPATAAALQYQWTQSFEATVRTDLKHRVLPDPLNDVEEAKPVPWQSVRDLPDRRLMVQRILTLTEKKRAARTGGTPPSSDAAASLAKRIELSLYSRAGSLDEYKNSATLRRRLQSLVSLSFHEAAAAKASPVAVRPGKRARPGSLAPSSKRRRLGAYTANSSLLLGPLSEDCLRTLFGFLDGREVLALRPLNRFAASFLPSCVTTLEVEVARFYRSFVDERAGPSLVQMTNLERLVVYKTTDPCAEPTSVEQRLALHAWGCTELDVTHDNAGELVVQHLASAMESGACRHLKQLQLVSVFTNTSHRNGLRHLCNALLRGSCPDLEDLLLGGNSITDIGTLDVARLLRSRALPHLMRLDLRRNYIGETGLQRVMTALAASPTTELQYLCMGGNLITDNSVSPLIGMLERGLYPQLRFLGLEDNFLSPEGVQSIIHAAVSGGMVPKLHRVANDGSSADLEE</sequence>
<dbReference type="GO" id="GO:0005829">
    <property type="term" value="C:cytosol"/>
    <property type="evidence" value="ECO:0007669"/>
    <property type="project" value="TreeGrafter"/>
</dbReference>
<dbReference type="AlphaFoldDB" id="A0A8K1CVH4"/>
<keyword evidence="3" id="KW-0677">Repeat</keyword>
<protein>
    <submittedName>
        <fullName evidence="4">Uncharacterized protein</fullName>
    </submittedName>
</protein>
<dbReference type="OrthoDB" id="6375174at2759"/>
<dbReference type="EMBL" id="SPLM01000001">
    <property type="protein sequence ID" value="TMW69440.1"/>
    <property type="molecule type" value="Genomic_DNA"/>
</dbReference>
<dbReference type="SUPFAM" id="SSF52047">
    <property type="entry name" value="RNI-like"/>
    <property type="match status" value="1"/>
</dbReference>
<reference evidence="4" key="1">
    <citation type="submission" date="2019-03" db="EMBL/GenBank/DDBJ databases">
        <title>Long read genome sequence of the mycoparasitic Pythium oligandrum ATCC 38472 isolated from sugarbeet rhizosphere.</title>
        <authorList>
            <person name="Gaulin E."/>
        </authorList>
    </citation>
    <scope>NUCLEOTIDE SEQUENCE</scope>
    <source>
        <strain evidence="4">ATCC 38472_TT</strain>
    </source>
</reference>
<proteinExistence type="predicted"/>
<keyword evidence="2" id="KW-0433">Leucine-rich repeat</keyword>
<name>A0A8K1CVH4_PYTOL</name>
<accession>A0A8K1CVH4</accession>
<evidence type="ECO:0000256" key="1">
    <source>
        <dbReference type="ARBA" id="ARBA00022468"/>
    </source>
</evidence>
<dbReference type="InterPro" id="IPR032675">
    <property type="entry name" value="LRR_dom_sf"/>
</dbReference>
<dbReference type="PANTHER" id="PTHR24113:SF12">
    <property type="entry name" value="RAN GTPASE-ACTIVATING PROTEIN 1"/>
    <property type="match status" value="1"/>
</dbReference>
<dbReference type="GO" id="GO:0005634">
    <property type="term" value="C:nucleus"/>
    <property type="evidence" value="ECO:0007669"/>
    <property type="project" value="TreeGrafter"/>
</dbReference>